<dbReference type="Pfam" id="PF08352">
    <property type="entry name" value="oligo_HPY"/>
    <property type="match status" value="1"/>
</dbReference>
<keyword evidence="10" id="KW-1185">Reference proteome</keyword>
<keyword evidence="7" id="KW-0472">Membrane</keyword>
<dbReference type="GO" id="GO:0016887">
    <property type="term" value="F:ATP hydrolysis activity"/>
    <property type="evidence" value="ECO:0007669"/>
    <property type="project" value="InterPro"/>
</dbReference>
<evidence type="ECO:0000256" key="6">
    <source>
        <dbReference type="ARBA" id="ARBA00022840"/>
    </source>
</evidence>
<dbReference type="RefSeq" id="WP_196273667.1">
    <property type="nucleotide sequence ID" value="NZ_JADQDO010000019.1"/>
</dbReference>
<dbReference type="InterPro" id="IPR013563">
    <property type="entry name" value="Oligopep_ABC_C"/>
</dbReference>
<evidence type="ECO:0000256" key="5">
    <source>
        <dbReference type="ARBA" id="ARBA00022741"/>
    </source>
</evidence>
<keyword evidence="6 9" id="KW-0067">ATP-binding</keyword>
<evidence type="ECO:0000259" key="8">
    <source>
        <dbReference type="PROSITE" id="PS50893"/>
    </source>
</evidence>
<dbReference type="PANTHER" id="PTHR43297">
    <property type="entry name" value="OLIGOPEPTIDE TRANSPORT ATP-BINDING PROTEIN APPD"/>
    <property type="match status" value="1"/>
</dbReference>
<dbReference type="Pfam" id="PF00005">
    <property type="entry name" value="ABC_tran"/>
    <property type="match status" value="1"/>
</dbReference>
<feature type="domain" description="ABC transporter" evidence="8">
    <location>
        <begin position="4"/>
        <end position="253"/>
    </location>
</feature>
<evidence type="ECO:0000313" key="10">
    <source>
        <dbReference type="Proteomes" id="UP000599312"/>
    </source>
</evidence>
<dbReference type="EMBL" id="JADQDO010000019">
    <property type="protein sequence ID" value="MBF9235674.1"/>
    <property type="molecule type" value="Genomic_DNA"/>
</dbReference>
<evidence type="ECO:0000256" key="1">
    <source>
        <dbReference type="ARBA" id="ARBA00004417"/>
    </source>
</evidence>
<evidence type="ECO:0000256" key="3">
    <source>
        <dbReference type="ARBA" id="ARBA00022448"/>
    </source>
</evidence>
<dbReference type="NCBIfam" id="TIGR01727">
    <property type="entry name" value="oligo_HPY"/>
    <property type="match status" value="1"/>
</dbReference>
<dbReference type="PROSITE" id="PS00211">
    <property type="entry name" value="ABC_TRANSPORTER_1"/>
    <property type="match status" value="1"/>
</dbReference>
<reference evidence="9" key="1">
    <citation type="submission" date="2020-11" db="EMBL/GenBank/DDBJ databases">
        <authorList>
            <person name="Kim M.K."/>
        </authorList>
    </citation>
    <scope>NUCLEOTIDE SEQUENCE</scope>
    <source>
        <strain evidence="9">BT350</strain>
    </source>
</reference>
<dbReference type="GO" id="GO:0005886">
    <property type="term" value="C:plasma membrane"/>
    <property type="evidence" value="ECO:0007669"/>
    <property type="project" value="UniProtKB-SubCell"/>
</dbReference>
<gene>
    <name evidence="9" type="ORF">I2H38_20130</name>
</gene>
<comment type="similarity">
    <text evidence="2">Belongs to the ABC transporter superfamily.</text>
</comment>
<accession>A0A931BTY7</accession>
<dbReference type="AlphaFoldDB" id="A0A931BTY7"/>
<evidence type="ECO:0000313" key="9">
    <source>
        <dbReference type="EMBL" id="MBF9235674.1"/>
    </source>
</evidence>
<dbReference type="Gene3D" id="3.40.50.300">
    <property type="entry name" value="P-loop containing nucleotide triphosphate hydrolases"/>
    <property type="match status" value="1"/>
</dbReference>
<keyword evidence="4" id="KW-1003">Cell membrane</keyword>
<sequence length="338" mass="37221">MSILEVRDLVYGYDSPRGFVPIVDHVDLDLAAGESLGVIGESGSGKSSLLYAVMRILKRNTRIASGSVKFKGDDLSRISAERLGDIRWSGMSMVFQGAMNALNPIIRIGSILGEAYARHHPRASRAEIRDRVQEILDLVRVPSHVRTAFAHELSGGMRQRVVIALALICHPDVLLADEPTTALDVVLQDEIMARLEEIRAKLRFGMILVSHDLALIAETSNRVMVMYAGQIVETGAVRDVIDRPRHPYTIGLLQSYPSLQDMQRVPISIPGSPPTPETAFRGCRFAPRCPMAEPACLDWVSELSAVEETGAAHKVRCRRVDEVDACAASLYRNQRSDA</sequence>
<comment type="subcellular location">
    <subcellularLocation>
        <location evidence="1">Cell inner membrane</location>
        <topology evidence="1">Peripheral membrane protein</topology>
    </subcellularLocation>
</comment>
<dbReference type="Proteomes" id="UP000599312">
    <property type="component" value="Unassembled WGS sequence"/>
</dbReference>
<evidence type="ECO:0000256" key="2">
    <source>
        <dbReference type="ARBA" id="ARBA00005417"/>
    </source>
</evidence>
<dbReference type="InterPro" id="IPR003439">
    <property type="entry name" value="ABC_transporter-like_ATP-bd"/>
</dbReference>
<proteinExistence type="inferred from homology"/>
<evidence type="ECO:0000256" key="4">
    <source>
        <dbReference type="ARBA" id="ARBA00022475"/>
    </source>
</evidence>
<dbReference type="SMART" id="SM00382">
    <property type="entry name" value="AAA"/>
    <property type="match status" value="1"/>
</dbReference>
<keyword evidence="3" id="KW-0813">Transport</keyword>
<name>A0A931BTY7_9HYPH</name>
<keyword evidence="5" id="KW-0547">Nucleotide-binding</keyword>
<organism evidence="9 10">
    <name type="scientific">Microvirga alba</name>
    <dbReference type="NCBI Taxonomy" id="2791025"/>
    <lineage>
        <taxon>Bacteria</taxon>
        <taxon>Pseudomonadati</taxon>
        <taxon>Pseudomonadota</taxon>
        <taxon>Alphaproteobacteria</taxon>
        <taxon>Hyphomicrobiales</taxon>
        <taxon>Methylobacteriaceae</taxon>
        <taxon>Microvirga</taxon>
    </lineage>
</organism>
<dbReference type="FunFam" id="3.40.50.300:FF:000016">
    <property type="entry name" value="Oligopeptide ABC transporter ATP-binding component"/>
    <property type="match status" value="1"/>
</dbReference>
<dbReference type="InterPro" id="IPR017871">
    <property type="entry name" value="ABC_transporter-like_CS"/>
</dbReference>
<dbReference type="CDD" id="cd03257">
    <property type="entry name" value="ABC_NikE_OppD_transporters"/>
    <property type="match status" value="1"/>
</dbReference>
<dbReference type="InterPro" id="IPR027417">
    <property type="entry name" value="P-loop_NTPase"/>
</dbReference>
<dbReference type="PROSITE" id="PS50893">
    <property type="entry name" value="ABC_TRANSPORTER_2"/>
    <property type="match status" value="1"/>
</dbReference>
<protein>
    <submittedName>
        <fullName evidence="9">ABC transporter ATP-binding protein</fullName>
    </submittedName>
</protein>
<dbReference type="GO" id="GO:0055085">
    <property type="term" value="P:transmembrane transport"/>
    <property type="evidence" value="ECO:0007669"/>
    <property type="project" value="UniProtKB-ARBA"/>
</dbReference>
<comment type="caution">
    <text evidence="9">The sequence shown here is derived from an EMBL/GenBank/DDBJ whole genome shotgun (WGS) entry which is preliminary data.</text>
</comment>
<dbReference type="GO" id="GO:0015833">
    <property type="term" value="P:peptide transport"/>
    <property type="evidence" value="ECO:0007669"/>
    <property type="project" value="InterPro"/>
</dbReference>
<evidence type="ECO:0000256" key="7">
    <source>
        <dbReference type="ARBA" id="ARBA00023136"/>
    </source>
</evidence>
<dbReference type="GO" id="GO:0005524">
    <property type="term" value="F:ATP binding"/>
    <property type="evidence" value="ECO:0007669"/>
    <property type="project" value="UniProtKB-KW"/>
</dbReference>
<dbReference type="InterPro" id="IPR003593">
    <property type="entry name" value="AAA+_ATPase"/>
</dbReference>
<dbReference type="PANTHER" id="PTHR43297:SF2">
    <property type="entry name" value="DIPEPTIDE TRANSPORT ATP-BINDING PROTEIN DPPD"/>
    <property type="match status" value="1"/>
</dbReference>
<dbReference type="SUPFAM" id="SSF52540">
    <property type="entry name" value="P-loop containing nucleoside triphosphate hydrolases"/>
    <property type="match status" value="1"/>
</dbReference>
<dbReference type="InterPro" id="IPR050388">
    <property type="entry name" value="ABC_Ni/Peptide_Import"/>
</dbReference>